<name>A0A9N9JFB5_9GLOM</name>
<accession>A0A9N9JFB5</accession>
<gene>
    <name evidence="1" type="ORF">ALEPTO_LOCUS14600</name>
</gene>
<evidence type="ECO:0000313" key="1">
    <source>
        <dbReference type="EMBL" id="CAG8779595.1"/>
    </source>
</evidence>
<organism evidence="1 2">
    <name type="scientific">Ambispora leptoticha</name>
    <dbReference type="NCBI Taxonomy" id="144679"/>
    <lineage>
        <taxon>Eukaryota</taxon>
        <taxon>Fungi</taxon>
        <taxon>Fungi incertae sedis</taxon>
        <taxon>Mucoromycota</taxon>
        <taxon>Glomeromycotina</taxon>
        <taxon>Glomeromycetes</taxon>
        <taxon>Archaeosporales</taxon>
        <taxon>Ambisporaceae</taxon>
        <taxon>Ambispora</taxon>
    </lineage>
</organism>
<reference evidence="1" key="1">
    <citation type="submission" date="2021-06" db="EMBL/GenBank/DDBJ databases">
        <authorList>
            <person name="Kallberg Y."/>
            <person name="Tangrot J."/>
            <person name="Rosling A."/>
        </authorList>
    </citation>
    <scope>NUCLEOTIDE SEQUENCE</scope>
    <source>
        <strain evidence="1">FL130A</strain>
    </source>
</reference>
<comment type="caution">
    <text evidence="1">The sequence shown here is derived from an EMBL/GenBank/DDBJ whole genome shotgun (WGS) entry which is preliminary data.</text>
</comment>
<proteinExistence type="predicted"/>
<keyword evidence="2" id="KW-1185">Reference proteome</keyword>
<feature type="non-terminal residue" evidence="1">
    <location>
        <position position="1"/>
    </location>
</feature>
<evidence type="ECO:0000313" key="2">
    <source>
        <dbReference type="Proteomes" id="UP000789508"/>
    </source>
</evidence>
<sequence>KIVAERVVILERVVSKKVDVKKKVSGRMFKRIVFEMNRVRKWKDGVGKNSAREVSCLERGYQG</sequence>
<dbReference type="AlphaFoldDB" id="A0A9N9JFB5"/>
<dbReference type="Proteomes" id="UP000789508">
    <property type="component" value="Unassembled WGS sequence"/>
</dbReference>
<dbReference type="EMBL" id="CAJVPS010058036">
    <property type="protein sequence ID" value="CAG8779595.1"/>
    <property type="molecule type" value="Genomic_DNA"/>
</dbReference>
<protein>
    <submittedName>
        <fullName evidence="1">14128_t:CDS:1</fullName>
    </submittedName>
</protein>
<feature type="non-terminal residue" evidence="1">
    <location>
        <position position="63"/>
    </location>
</feature>